<dbReference type="InterPro" id="IPR012338">
    <property type="entry name" value="Beta-lactam/transpept-like"/>
</dbReference>
<comment type="catalytic activity">
    <reaction evidence="14">
        <text>[GlcNAc-(1-&gt;4)-Mur2Ac(oyl-L-Ala-gamma-D-Glu-L-Lys-D-Ala-D-Ala)](n)-di-trans,octa-cis-undecaprenyl diphosphate + beta-D-GlcNAc-(1-&gt;4)-Mur2Ac(oyl-L-Ala-gamma-D-Glu-L-Lys-D-Ala-D-Ala)-di-trans,octa-cis-undecaprenyl diphosphate = [GlcNAc-(1-&gt;4)-Mur2Ac(oyl-L-Ala-gamma-D-Glu-L-Lys-D-Ala-D-Ala)](n+1)-di-trans,octa-cis-undecaprenyl diphosphate + di-trans,octa-cis-undecaprenyl diphosphate + H(+)</text>
        <dbReference type="Rhea" id="RHEA:23708"/>
        <dbReference type="Rhea" id="RHEA-COMP:9602"/>
        <dbReference type="Rhea" id="RHEA-COMP:9603"/>
        <dbReference type="ChEBI" id="CHEBI:15378"/>
        <dbReference type="ChEBI" id="CHEBI:58405"/>
        <dbReference type="ChEBI" id="CHEBI:60033"/>
        <dbReference type="ChEBI" id="CHEBI:78435"/>
        <dbReference type="EC" id="2.4.99.28"/>
    </reaction>
</comment>
<evidence type="ECO:0000256" key="6">
    <source>
        <dbReference type="ARBA" id="ARBA00022676"/>
    </source>
</evidence>
<keyword evidence="12" id="KW-0961">Cell wall biogenesis/degradation</keyword>
<evidence type="ECO:0000256" key="16">
    <source>
        <dbReference type="SAM" id="Phobius"/>
    </source>
</evidence>
<keyword evidence="8" id="KW-0378">Hydrolase</keyword>
<evidence type="ECO:0000259" key="17">
    <source>
        <dbReference type="Pfam" id="PF00905"/>
    </source>
</evidence>
<evidence type="ECO:0000256" key="8">
    <source>
        <dbReference type="ARBA" id="ARBA00022801"/>
    </source>
</evidence>
<dbReference type="InterPro" id="IPR023346">
    <property type="entry name" value="Lysozyme-like_dom_sf"/>
</dbReference>
<evidence type="ECO:0000256" key="15">
    <source>
        <dbReference type="SAM" id="MobiDB-lite"/>
    </source>
</evidence>
<dbReference type="KEGG" id="acoa:RB602_03910"/>
<evidence type="ECO:0000313" key="20">
    <source>
        <dbReference type="Proteomes" id="UP001302429"/>
    </source>
</evidence>
<name>A0AA97I204_9SPHN</name>
<feature type="transmembrane region" description="Helical" evidence="16">
    <location>
        <begin position="76"/>
        <end position="97"/>
    </location>
</feature>
<keyword evidence="20" id="KW-1185">Reference proteome</keyword>
<dbReference type="GO" id="GO:0008955">
    <property type="term" value="F:peptidoglycan glycosyltransferase activity"/>
    <property type="evidence" value="ECO:0007669"/>
    <property type="project" value="UniProtKB-EC"/>
</dbReference>
<evidence type="ECO:0000259" key="18">
    <source>
        <dbReference type="Pfam" id="PF00912"/>
    </source>
</evidence>
<keyword evidence="6 19" id="KW-0328">Glycosyltransferase</keyword>
<feature type="region of interest" description="Disordered" evidence="15">
    <location>
        <begin position="37"/>
        <end position="60"/>
    </location>
</feature>
<dbReference type="GO" id="GO:0008360">
    <property type="term" value="P:regulation of cell shape"/>
    <property type="evidence" value="ECO:0007669"/>
    <property type="project" value="UniProtKB-KW"/>
</dbReference>
<dbReference type="EC" id="2.4.-.-" evidence="19"/>
<dbReference type="EMBL" id="CP136594">
    <property type="protein sequence ID" value="WOE75870.1"/>
    <property type="molecule type" value="Genomic_DNA"/>
</dbReference>
<dbReference type="PANTHER" id="PTHR32282">
    <property type="entry name" value="BINDING PROTEIN TRANSPEPTIDASE, PUTATIVE-RELATED"/>
    <property type="match status" value="1"/>
</dbReference>
<keyword evidence="5" id="KW-0645">Protease</keyword>
<dbReference type="SUPFAM" id="SSF56601">
    <property type="entry name" value="beta-lactamase/transpeptidase-like"/>
    <property type="match status" value="1"/>
</dbReference>
<dbReference type="GO" id="GO:0006508">
    <property type="term" value="P:proteolysis"/>
    <property type="evidence" value="ECO:0007669"/>
    <property type="project" value="UniProtKB-KW"/>
</dbReference>
<dbReference type="GO" id="GO:0008658">
    <property type="term" value="F:penicillin binding"/>
    <property type="evidence" value="ECO:0007669"/>
    <property type="project" value="InterPro"/>
</dbReference>
<feature type="region of interest" description="Disordered" evidence="15">
    <location>
        <begin position="643"/>
        <end position="700"/>
    </location>
</feature>
<keyword evidence="9" id="KW-0133">Cell shape</keyword>
<dbReference type="InterPro" id="IPR001264">
    <property type="entry name" value="Glyco_trans_51"/>
</dbReference>
<keyword evidence="16" id="KW-1133">Transmembrane helix</keyword>
<keyword evidence="11" id="KW-0511">Multifunctional enzyme</keyword>
<keyword evidence="7 19" id="KW-0808">Transferase</keyword>
<evidence type="ECO:0000256" key="9">
    <source>
        <dbReference type="ARBA" id="ARBA00022960"/>
    </source>
</evidence>
<dbReference type="GO" id="GO:0071555">
    <property type="term" value="P:cell wall organization"/>
    <property type="evidence" value="ECO:0007669"/>
    <property type="project" value="UniProtKB-KW"/>
</dbReference>
<dbReference type="Pfam" id="PF00905">
    <property type="entry name" value="Transpeptidase"/>
    <property type="match status" value="1"/>
</dbReference>
<keyword evidence="16" id="KW-0472">Membrane</keyword>
<keyword evidence="10" id="KW-0573">Peptidoglycan synthesis</keyword>
<protein>
    <submittedName>
        <fullName evidence="19">Transglycosylase domain-containing protein</fullName>
        <ecNumber evidence="19">2.4.-.-</ecNumber>
    </submittedName>
</protein>
<evidence type="ECO:0000256" key="5">
    <source>
        <dbReference type="ARBA" id="ARBA00022670"/>
    </source>
</evidence>
<feature type="domain" description="Penicillin-binding protein transpeptidase" evidence="17">
    <location>
        <begin position="377"/>
        <end position="635"/>
    </location>
</feature>
<organism evidence="19 20">
    <name type="scientific">Alterisphingorhabdus coralli</name>
    <dbReference type="NCBI Taxonomy" id="3071408"/>
    <lineage>
        <taxon>Bacteria</taxon>
        <taxon>Pseudomonadati</taxon>
        <taxon>Pseudomonadota</taxon>
        <taxon>Alphaproteobacteria</taxon>
        <taxon>Sphingomonadales</taxon>
        <taxon>Sphingomonadaceae</taxon>
        <taxon>Alterisphingorhabdus (ex Yan et al. 2024)</taxon>
    </lineage>
</organism>
<evidence type="ECO:0000256" key="10">
    <source>
        <dbReference type="ARBA" id="ARBA00022984"/>
    </source>
</evidence>
<evidence type="ECO:0000256" key="1">
    <source>
        <dbReference type="ARBA" id="ARBA00004752"/>
    </source>
</evidence>
<dbReference type="Proteomes" id="UP001302429">
    <property type="component" value="Chromosome"/>
</dbReference>
<dbReference type="InterPro" id="IPR001460">
    <property type="entry name" value="PCN-bd_Tpept"/>
</dbReference>
<evidence type="ECO:0000256" key="2">
    <source>
        <dbReference type="ARBA" id="ARBA00007090"/>
    </source>
</evidence>
<evidence type="ECO:0000256" key="13">
    <source>
        <dbReference type="ARBA" id="ARBA00034000"/>
    </source>
</evidence>
<dbReference type="SUPFAM" id="SSF53955">
    <property type="entry name" value="Lysozyme-like"/>
    <property type="match status" value="1"/>
</dbReference>
<dbReference type="AlphaFoldDB" id="A0AA97I204"/>
<gene>
    <name evidence="19" type="ORF">RB602_03910</name>
</gene>
<proteinExistence type="inferred from homology"/>
<sequence>MSDIDSYLEEYRRAREAELAERQPWTRRKRPWDAVRNFFGGKDSQEHPATAPIDTPDYAPPEEEIAAPKKRGWRWWTLRGLGLGIGLFLAIIIWLAITAPLSKSLEPIAAPEITLTTSDGRPIARNGAIVRDPVVAEDLPDYVKQAFLAIEDRRFYEHWGVDPRGVGRAIWSNVAGSGLTQGGSTITQQLAKISFLTPERSLSRKAREALIAFWMEAWLTKDEILERYLSNAYFGDNVYGLRAASLHYFYRQPENLKPEQALMLAGLVQAPSRYAPTRNWDAATKRDKLVRKAMVAAGFMTQAEVDALPVPVLDVRNKRKAVPVGTHFADWAMPQARELTETSYATLELETTLDSRLQRIAQRAVQRGVTGDTQVALVAMRPNGEVVAMVGGRDYKTSQFNRAVQAERQSGSAFKLFVWLAALRSGMRPDTVVDDSPIESGSYRPKNAGEKYIGRTTLEEAFVKSSNVVAVRLYNRLGSEAVSREARNLGVTANFIDGDPSQALGTASTSLIEMTAAYAALAGNQYPVTPTAFAEGEQGWFDWLFSGPESFDRQMRDDMQQMLRAAVNRGTGRAAQLAIPNYGKTGTSQDNRDALFIGYAGEGADRLVVGVWVGNDDNSPLAGIQGGGLPARIWKRFMAQALKGSAPAGKRQAPAKKTAPSKEPPAKPKPGDAANDDLPSIANDNEDGDEKTRIRLDENGLVISRKIDGRNVRLRLGNDEE</sequence>
<keyword evidence="16" id="KW-0812">Transmembrane</keyword>
<evidence type="ECO:0000256" key="12">
    <source>
        <dbReference type="ARBA" id="ARBA00023316"/>
    </source>
</evidence>
<evidence type="ECO:0000313" key="19">
    <source>
        <dbReference type="EMBL" id="WOE75870.1"/>
    </source>
</evidence>
<dbReference type="Pfam" id="PF00912">
    <property type="entry name" value="Transgly"/>
    <property type="match status" value="1"/>
</dbReference>
<comment type="similarity">
    <text evidence="3">In the N-terminal section; belongs to the glycosyltransferase 51 family.</text>
</comment>
<feature type="domain" description="Glycosyl transferase family 51" evidence="18">
    <location>
        <begin position="128"/>
        <end position="294"/>
    </location>
</feature>
<dbReference type="Gene3D" id="1.10.3810.10">
    <property type="entry name" value="Biosynthetic peptidoglycan transglycosylase-like"/>
    <property type="match status" value="1"/>
</dbReference>
<dbReference type="RefSeq" id="WP_317083133.1">
    <property type="nucleotide sequence ID" value="NZ_CP136594.1"/>
</dbReference>
<dbReference type="GO" id="GO:0009002">
    <property type="term" value="F:serine-type D-Ala-D-Ala carboxypeptidase activity"/>
    <property type="evidence" value="ECO:0007669"/>
    <property type="project" value="UniProtKB-EC"/>
</dbReference>
<dbReference type="PANTHER" id="PTHR32282:SF33">
    <property type="entry name" value="PEPTIDOGLYCAN GLYCOSYLTRANSFERASE"/>
    <property type="match status" value="1"/>
</dbReference>
<evidence type="ECO:0000256" key="7">
    <source>
        <dbReference type="ARBA" id="ARBA00022679"/>
    </source>
</evidence>
<dbReference type="GO" id="GO:0030288">
    <property type="term" value="C:outer membrane-bounded periplasmic space"/>
    <property type="evidence" value="ECO:0007669"/>
    <property type="project" value="TreeGrafter"/>
</dbReference>
<dbReference type="InterPro" id="IPR050396">
    <property type="entry name" value="Glycosyltr_51/Transpeptidase"/>
</dbReference>
<comment type="catalytic activity">
    <reaction evidence="13">
        <text>Preferential cleavage: (Ac)2-L-Lys-D-Ala-|-D-Ala. Also transpeptidation of peptidyl-alanyl moieties that are N-acyl substituents of D-alanine.</text>
        <dbReference type="EC" id="3.4.16.4"/>
    </reaction>
</comment>
<dbReference type="FunFam" id="1.10.3810.10:FF:000001">
    <property type="entry name" value="Penicillin-binding protein 1A"/>
    <property type="match status" value="1"/>
</dbReference>
<reference evidence="19 20" key="1">
    <citation type="submission" date="2023-10" db="EMBL/GenBank/DDBJ databases">
        <title>Complete genome sequence of a Sphingomonadaceae bacterium.</title>
        <authorList>
            <person name="Yan C."/>
        </authorList>
    </citation>
    <scope>NUCLEOTIDE SEQUENCE [LARGE SCALE GENOMIC DNA]</scope>
    <source>
        <strain evidence="19 20">SCSIO 66989</strain>
    </source>
</reference>
<evidence type="ECO:0000256" key="3">
    <source>
        <dbReference type="ARBA" id="ARBA00007739"/>
    </source>
</evidence>
<evidence type="ECO:0000256" key="11">
    <source>
        <dbReference type="ARBA" id="ARBA00023268"/>
    </source>
</evidence>
<accession>A0AA97I204</accession>
<dbReference type="InterPro" id="IPR036950">
    <property type="entry name" value="PBP_transglycosylase"/>
</dbReference>
<comment type="pathway">
    <text evidence="1">Cell wall biogenesis; peptidoglycan biosynthesis.</text>
</comment>
<dbReference type="GO" id="GO:0009252">
    <property type="term" value="P:peptidoglycan biosynthetic process"/>
    <property type="evidence" value="ECO:0007669"/>
    <property type="project" value="UniProtKB-KW"/>
</dbReference>
<keyword evidence="4" id="KW-0121">Carboxypeptidase</keyword>
<dbReference type="Gene3D" id="3.40.710.10">
    <property type="entry name" value="DD-peptidase/beta-lactamase superfamily"/>
    <property type="match status" value="1"/>
</dbReference>
<evidence type="ECO:0000256" key="4">
    <source>
        <dbReference type="ARBA" id="ARBA00022645"/>
    </source>
</evidence>
<evidence type="ECO:0000256" key="14">
    <source>
        <dbReference type="ARBA" id="ARBA00049902"/>
    </source>
</evidence>
<comment type="similarity">
    <text evidence="2">In the C-terminal section; belongs to the transpeptidase family.</text>
</comment>